<feature type="domain" description="GOLD" evidence="2">
    <location>
        <begin position="96"/>
        <end position="297"/>
    </location>
</feature>
<dbReference type="SMART" id="SM01190">
    <property type="entry name" value="EMP24_GP25L"/>
    <property type="match status" value="1"/>
</dbReference>
<dbReference type="GeneID" id="62194053"/>
<dbReference type="EMBL" id="CP064812">
    <property type="protein sequence ID" value="QPG73342.1"/>
    <property type="molecule type" value="Genomic_DNA"/>
</dbReference>
<protein>
    <recommendedName>
        <fullName evidence="2">GOLD domain-containing protein</fullName>
    </recommendedName>
</protein>
<name>A0A875RZM5_EENNA</name>
<organism evidence="3 4">
    <name type="scientific">Eeniella nana</name>
    <name type="common">Yeast</name>
    <name type="synonym">Brettanomyces nanus</name>
    <dbReference type="NCBI Taxonomy" id="13502"/>
    <lineage>
        <taxon>Eukaryota</taxon>
        <taxon>Fungi</taxon>
        <taxon>Dikarya</taxon>
        <taxon>Ascomycota</taxon>
        <taxon>Saccharomycotina</taxon>
        <taxon>Pichiomycetes</taxon>
        <taxon>Pichiales</taxon>
        <taxon>Pichiaceae</taxon>
        <taxon>Brettanomyces</taxon>
    </lineage>
</organism>
<sequence length="302" mass="34304">MLGVQLVAMLVLLLLPCYAAVEVGKIIQVSGSNAVQINSLVSQRRHELNSLKDKIKGSSKGFFRSSGISSSQRKELDNAFENLQSAVNDYLICNTCLRYHLNDYVDFDEVDQSPGGYKGVMVAINIRFQGEPDHKIQMLNLNVMDRDMNTLRKISGIHEQAVHMAIDYSVLTKDRTSYSKEYIDICFENLKVDRSWNSKPREIDADMSIEFGMPSIASIYKKSSEKIGKIQKKLLRADTELEAIVKQTLFTRANADNALRDINEDTYAKQTILCTATIVVYIIASLCQTLWLKRYLRVHNYL</sequence>
<accession>A0A875RZM5</accession>
<reference evidence="3" key="1">
    <citation type="submission" date="2020-10" db="EMBL/GenBank/DDBJ databases">
        <authorList>
            <person name="Roach M.J.R."/>
        </authorList>
    </citation>
    <scope>NUCLEOTIDE SEQUENCE</scope>
    <source>
        <strain evidence="3">CBS 1945</strain>
    </source>
</reference>
<feature type="signal peptide" evidence="1">
    <location>
        <begin position="1"/>
        <end position="19"/>
    </location>
</feature>
<dbReference type="AlphaFoldDB" id="A0A875RZM5"/>
<dbReference type="KEGG" id="bnn:FOA43_000652"/>
<evidence type="ECO:0000313" key="3">
    <source>
        <dbReference type="EMBL" id="QPG73342.1"/>
    </source>
</evidence>
<dbReference type="Proteomes" id="UP000662931">
    <property type="component" value="Chromosome 1"/>
</dbReference>
<keyword evidence="1" id="KW-0732">Signal</keyword>
<evidence type="ECO:0000259" key="2">
    <source>
        <dbReference type="SMART" id="SM01190"/>
    </source>
</evidence>
<gene>
    <name evidence="3" type="ORF">FOA43_000652</name>
</gene>
<dbReference type="Pfam" id="PF01105">
    <property type="entry name" value="EMP24_GP25L"/>
    <property type="match status" value="1"/>
</dbReference>
<feature type="chain" id="PRO_5034381616" description="GOLD domain-containing protein" evidence="1">
    <location>
        <begin position="20"/>
        <end position="302"/>
    </location>
</feature>
<dbReference type="InterPro" id="IPR009038">
    <property type="entry name" value="GOLD_dom"/>
</dbReference>
<keyword evidence="4" id="KW-1185">Reference proteome</keyword>
<dbReference type="RefSeq" id="XP_038776907.1">
    <property type="nucleotide sequence ID" value="XM_038920979.1"/>
</dbReference>
<proteinExistence type="predicted"/>
<evidence type="ECO:0000256" key="1">
    <source>
        <dbReference type="SAM" id="SignalP"/>
    </source>
</evidence>
<evidence type="ECO:0000313" key="4">
    <source>
        <dbReference type="Proteomes" id="UP000662931"/>
    </source>
</evidence>
<dbReference type="OrthoDB" id="3993898at2759"/>